<dbReference type="RefSeq" id="WP_069710022.1">
    <property type="nucleotide sequence ID" value="NZ_CP017077.1"/>
</dbReference>
<evidence type="ECO:0000313" key="2">
    <source>
        <dbReference type="EMBL" id="AOR80701.1"/>
    </source>
</evidence>
<dbReference type="EMBL" id="CP017077">
    <property type="protein sequence ID" value="AOR80701.1"/>
    <property type="molecule type" value="Genomic_DNA"/>
</dbReference>
<dbReference type="Proteomes" id="UP000094626">
    <property type="component" value="Plasmid pSA2"/>
</dbReference>
<gene>
    <name evidence="2" type="ORF">BES08_28225</name>
</gene>
<keyword evidence="2" id="KW-0614">Plasmid</keyword>
<feature type="region of interest" description="Disordered" evidence="1">
    <location>
        <begin position="1"/>
        <end position="63"/>
    </location>
</feature>
<evidence type="ECO:0000256" key="1">
    <source>
        <dbReference type="SAM" id="MobiDB-lite"/>
    </source>
</evidence>
<name>A0A1D8AF71_9SPHN</name>
<reference evidence="3" key="1">
    <citation type="journal article" date="2017" name="J. Biotechnol.">
        <title>Complete genome sequence of Novosphingobium resinovorum SA1, a versatile xenobiotic-degrading bacterium capable of utilizing sulfanilic acid.</title>
        <authorList>
            <person name="Hegedus B."/>
            <person name="Kos P.B."/>
            <person name="Balint B."/>
            <person name="Maroti G."/>
            <person name="Gan H.M."/>
            <person name="Perei K."/>
            <person name="Rakhely G."/>
        </authorList>
    </citation>
    <scope>NUCLEOTIDE SEQUENCE [LARGE SCALE GENOMIC DNA]</scope>
    <source>
        <strain evidence="3">SA1</strain>
    </source>
</reference>
<accession>A0A1D8AF71</accession>
<protein>
    <submittedName>
        <fullName evidence="2">Uncharacterized protein</fullName>
    </submittedName>
</protein>
<dbReference type="KEGG" id="nre:BES08_28225"/>
<geneLocation type="plasmid" evidence="2 3">
    <name>pSA2</name>
</geneLocation>
<organism evidence="2 3">
    <name type="scientific">Novosphingobium resinovorum</name>
    <dbReference type="NCBI Taxonomy" id="158500"/>
    <lineage>
        <taxon>Bacteria</taxon>
        <taxon>Pseudomonadati</taxon>
        <taxon>Pseudomonadota</taxon>
        <taxon>Alphaproteobacteria</taxon>
        <taxon>Sphingomonadales</taxon>
        <taxon>Sphingomonadaceae</taxon>
        <taxon>Novosphingobium</taxon>
    </lineage>
</organism>
<feature type="compositionally biased region" description="Basic and acidic residues" evidence="1">
    <location>
        <begin position="29"/>
        <end position="63"/>
    </location>
</feature>
<sequence>MHKVAPADFSGTISGQGHRSPAPVTTDIYESRAPEPTRAQAERGGDRRQAAGGRLPDDLPDKQ</sequence>
<proteinExistence type="predicted"/>
<evidence type="ECO:0000313" key="3">
    <source>
        <dbReference type="Proteomes" id="UP000094626"/>
    </source>
</evidence>
<keyword evidence="3" id="KW-1185">Reference proteome</keyword>
<dbReference type="AlphaFoldDB" id="A0A1D8AF71"/>